<dbReference type="InterPro" id="IPR042100">
    <property type="entry name" value="Bug_dom1"/>
</dbReference>
<dbReference type="AlphaFoldDB" id="A0A9X8D2Y9"/>
<dbReference type="InterPro" id="IPR005064">
    <property type="entry name" value="BUG"/>
</dbReference>
<feature type="signal peptide" evidence="2">
    <location>
        <begin position="1"/>
        <end position="29"/>
    </location>
</feature>
<comment type="similarity">
    <text evidence="1">Belongs to the UPF0065 (bug) family.</text>
</comment>
<dbReference type="Proteomes" id="UP000265619">
    <property type="component" value="Unassembled WGS sequence"/>
</dbReference>
<keyword evidence="4" id="KW-1185">Reference proteome</keyword>
<comment type="caution">
    <text evidence="3">The sequence shown here is derived from an EMBL/GenBank/DDBJ whole genome shotgun (WGS) entry which is preliminary data.</text>
</comment>
<dbReference type="Gene3D" id="3.40.190.10">
    <property type="entry name" value="Periplasmic binding protein-like II"/>
    <property type="match status" value="1"/>
</dbReference>
<dbReference type="PANTHER" id="PTHR42928">
    <property type="entry name" value="TRICARBOXYLATE-BINDING PROTEIN"/>
    <property type="match status" value="1"/>
</dbReference>
<dbReference type="SUPFAM" id="SSF53850">
    <property type="entry name" value="Periplasmic binding protein-like II"/>
    <property type="match status" value="1"/>
</dbReference>
<keyword evidence="2" id="KW-0732">Signal</keyword>
<dbReference type="CDD" id="cd13578">
    <property type="entry name" value="PBP2_Bug27"/>
    <property type="match status" value="1"/>
</dbReference>
<protein>
    <submittedName>
        <fullName evidence="3">Tripartite tricarboxylate transporter substrate binding protein</fullName>
    </submittedName>
</protein>
<gene>
    <name evidence="3" type="ORF">D3H34_19240</name>
</gene>
<dbReference type="PIRSF" id="PIRSF017082">
    <property type="entry name" value="YflP"/>
    <property type="match status" value="1"/>
</dbReference>
<feature type="chain" id="PRO_5040788335" evidence="2">
    <location>
        <begin position="30"/>
        <end position="333"/>
    </location>
</feature>
<accession>A0A9X8D2Y9</accession>
<sequence length="333" mass="34606">MRIPFTTARRRTALALMLCGLALPGLAAAASAVDDYPNKPIRLIVPFSPGGVTDTGARVVAERLGQRLGQQVVVDNRPGASGNIGTQMAATAAPDGYTLVVGFDGTLVINPHVYAKVPFDPVKDFAPVSKIGDAVLIIVTHPSVPVKTFQELVAYSKTTPGGVSYGSAGTGSTPHLAGELLRVRTGASFTHIPYKGGGQAMADVVGGTLPMLYTAVAGAAPFVQKGQINAIAVSSSQRLPSLPNVPTVAESGVPGFESNSWIGILAPAKTPPAIVDRLQRELNAVVHMPDIRDRLASLGITASGNSPAEFAQQIRSDLKKYAEVVKTANIKVD</sequence>
<dbReference type="Pfam" id="PF03401">
    <property type="entry name" value="TctC"/>
    <property type="match status" value="1"/>
</dbReference>
<dbReference type="OrthoDB" id="8678477at2"/>
<proteinExistence type="inferred from homology"/>
<evidence type="ECO:0000313" key="3">
    <source>
        <dbReference type="EMBL" id="RIX77352.1"/>
    </source>
</evidence>
<reference evidence="3 4" key="1">
    <citation type="submission" date="2018-09" db="EMBL/GenBank/DDBJ databases">
        <title>Acidovorax cavernicola nov. sp. isolated from Gruta de las Maravillas (Aracena, Spain).</title>
        <authorList>
            <person name="Jurado V."/>
            <person name="Gutierrez-Patricio S."/>
            <person name="Gonzalez-Pimentel J.L."/>
            <person name="Miller A.Z."/>
            <person name="Laiz L."/>
            <person name="Saiz-Jimenez C."/>
        </authorList>
    </citation>
    <scope>NUCLEOTIDE SEQUENCE [LARGE SCALE GENOMIC DNA]</scope>
    <source>
        <strain evidence="3 4">1011MAR4D40.2</strain>
    </source>
</reference>
<dbReference type="Gene3D" id="3.40.190.150">
    <property type="entry name" value="Bordetella uptake gene, domain 1"/>
    <property type="match status" value="1"/>
</dbReference>
<dbReference type="PANTHER" id="PTHR42928:SF5">
    <property type="entry name" value="BLR1237 PROTEIN"/>
    <property type="match status" value="1"/>
</dbReference>
<organism evidence="3 4">
    <name type="scientific">Acidovorax cavernicola</name>
    <dbReference type="NCBI Taxonomy" id="1675792"/>
    <lineage>
        <taxon>Bacteria</taxon>
        <taxon>Pseudomonadati</taxon>
        <taxon>Pseudomonadota</taxon>
        <taxon>Betaproteobacteria</taxon>
        <taxon>Burkholderiales</taxon>
        <taxon>Comamonadaceae</taxon>
        <taxon>Acidovorax</taxon>
    </lineage>
</organism>
<name>A0A9X8D2Y9_9BURK</name>
<evidence type="ECO:0000256" key="2">
    <source>
        <dbReference type="SAM" id="SignalP"/>
    </source>
</evidence>
<evidence type="ECO:0000256" key="1">
    <source>
        <dbReference type="ARBA" id="ARBA00006987"/>
    </source>
</evidence>
<evidence type="ECO:0000313" key="4">
    <source>
        <dbReference type="Proteomes" id="UP000265619"/>
    </source>
</evidence>
<dbReference type="EMBL" id="QXMN01000025">
    <property type="protein sequence ID" value="RIX77352.1"/>
    <property type="molecule type" value="Genomic_DNA"/>
</dbReference>
<dbReference type="RefSeq" id="WP_119555851.1">
    <property type="nucleotide sequence ID" value="NZ_QXMN01000025.1"/>
</dbReference>